<evidence type="ECO:0000256" key="1">
    <source>
        <dbReference type="SAM" id="SignalP"/>
    </source>
</evidence>
<evidence type="ECO:0000313" key="3">
    <source>
        <dbReference type="Proteomes" id="UP000231179"/>
    </source>
</evidence>
<keyword evidence="3" id="KW-1185">Reference proteome</keyword>
<dbReference type="PROSITE" id="PS51257">
    <property type="entry name" value="PROKAR_LIPOPROTEIN"/>
    <property type="match status" value="1"/>
</dbReference>
<feature type="chain" id="PRO_5014719940" description="Lipoprotein" evidence="1">
    <location>
        <begin position="24"/>
        <end position="626"/>
    </location>
</feature>
<reference evidence="2 3" key="1">
    <citation type="submission" date="2017-11" db="EMBL/GenBank/DDBJ databases">
        <title>Complete genome sequence of Spiroplasma clarkii CN-5 (DSM 19994).</title>
        <authorList>
            <person name="Tsai Y.-M."/>
            <person name="Chang A."/>
            <person name="Lo W.-S."/>
            <person name="Kuo C.-H."/>
        </authorList>
    </citation>
    <scope>NUCLEOTIDE SEQUENCE [LARGE SCALE GENOMIC DNA]</scope>
    <source>
        <strain evidence="2 3">CN-5</strain>
    </source>
</reference>
<sequence length="626" mass="70159">MNKLLTFLGIISLTTSFSASVLACSPKSTNKESDNTSLNQLITEFNAAVSKIVSDHIIEKAKRFNIETEATGIFSINGLEKYGKTVIDGVEKAPSTALGPAEIKKIVDKFILLLDTQTLEKEIENLAKGLNQFDILINNGVIVKDIGFDTSSIEINYTRSTEVTIDALFMADIKTKLLVSYQYIGFKNELIGKTLSSNLSLVLTNNSGVKEELDQVYTDLENAYLLGNELSWWTDKTLNYAVADRSKIFEMYNDNIRIGKLNTYYKDKNFETLLNNSIQVEGEWLTNTKFLLENVEILNEQIDAKVGADTREVRTYEKGASGVDSLHKPLFSKFEENDSEISFVNSGKQKNNKEIYNLLNNNDTKASIQNYQNTLKNDLNKQSKAVSSLNELFERDNFMNGSVVLQKIKLEINKDYSIDLNPVTMKWILAVSGEKWDKNKSLNQTQLGDAMYFNTAMGIKSYLDVLGVKPSTKSIESAELGNPKVFLTATGGSGSGNNIWTDLNGWVIHLSIRNSYIELHNILSLKTDKLSDKRQLLLTQGYQGVFELLIWGVDKDGQVTFNTNFFNYTITGKNEGNQLTVGNTSGDPLKVAFNLRLNFIDVTFILDYSNSSPGQKLRNQLLMTDN</sequence>
<gene>
    <name evidence="2" type="ORF">SCLAR_v1c13200</name>
</gene>
<feature type="signal peptide" evidence="1">
    <location>
        <begin position="1"/>
        <end position="23"/>
    </location>
</feature>
<proteinExistence type="predicted"/>
<dbReference type="Proteomes" id="UP000231179">
    <property type="component" value="Chromosome"/>
</dbReference>
<dbReference type="RefSeq" id="WP_100255146.1">
    <property type="nucleotide sequence ID" value="NZ_CP024870.1"/>
</dbReference>
<organism evidence="2 3">
    <name type="scientific">Spiroplasma clarkii</name>
    <dbReference type="NCBI Taxonomy" id="2139"/>
    <lineage>
        <taxon>Bacteria</taxon>
        <taxon>Bacillati</taxon>
        <taxon>Mycoplasmatota</taxon>
        <taxon>Mollicutes</taxon>
        <taxon>Entomoplasmatales</taxon>
        <taxon>Spiroplasmataceae</taxon>
        <taxon>Spiroplasma</taxon>
    </lineage>
</organism>
<protein>
    <recommendedName>
        <fullName evidence="4">Lipoprotein</fullName>
    </recommendedName>
</protein>
<dbReference type="EMBL" id="CP024870">
    <property type="protein sequence ID" value="ATX71618.1"/>
    <property type="molecule type" value="Genomic_DNA"/>
</dbReference>
<keyword evidence="1" id="KW-0732">Signal</keyword>
<evidence type="ECO:0000313" key="2">
    <source>
        <dbReference type="EMBL" id="ATX71618.1"/>
    </source>
</evidence>
<evidence type="ECO:0008006" key="4">
    <source>
        <dbReference type="Google" id="ProtNLM"/>
    </source>
</evidence>
<name>A0A2K8KIV9_9MOLU</name>
<dbReference type="AlphaFoldDB" id="A0A2K8KIV9"/>
<accession>A0A2K8KIV9</accession>